<dbReference type="Pfam" id="PF14662">
    <property type="entry name" value="KASH_CCD"/>
    <property type="match status" value="1"/>
</dbReference>
<evidence type="ECO:0000259" key="3">
    <source>
        <dbReference type="Pfam" id="PF14662"/>
    </source>
</evidence>
<dbReference type="AlphaFoldDB" id="A0AAV6G541"/>
<feature type="domain" description="KASH5-like coiled-coil" evidence="3">
    <location>
        <begin position="71"/>
        <end position="248"/>
    </location>
</feature>
<dbReference type="GO" id="GO:0034993">
    <property type="term" value="C:meiotic nuclear membrane microtubule tethering complex"/>
    <property type="evidence" value="ECO:0007669"/>
    <property type="project" value="InterPro"/>
</dbReference>
<dbReference type="GO" id="GO:0034397">
    <property type="term" value="P:telomere localization"/>
    <property type="evidence" value="ECO:0007669"/>
    <property type="project" value="InterPro"/>
</dbReference>
<dbReference type="PANTHER" id="PTHR47300:SF1">
    <property type="entry name" value="PROTEIN KASH5"/>
    <property type="match status" value="1"/>
</dbReference>
<reference evidence="4" key="1">
    <citation type="submission" date="2020-10" db="EMBL/GenBank/DDBJ databases">
        <title>Chromosome-scale genome assembly of the Allis shad, Alosa alosa.</title>
        <authorList>
            <person name="Margot Z."/>
            <person name="Christophe K."/>
            <person name="Cabau C."/>
            <person name="Louis A."/>
            <person name="Berthelot C."/>
            <person name="Parey E."/>
            <person name="Roest Crollius H."/>
            <person name="Montfort J."/>
            <person name="Robinson-Rechavi M."/>
            <person name="Bucao C."/>
            <person name="Bouchez O."/>
            <person name="Gislard M."/>
            <person name="Lluch J."/>
            <person name="Milhes M."/>
            <person name="Lampietro C."/>
            <person name="Lopez Roques C."/>
            <person name="Donnadieu C."/>
            <person name="Braasch I."/>
            <person name="Desvignes T."/>
            <person name="Postlethwait J."/>
            <person name="Bobe J."/>
            <person name="Guiguen Y."/>
        </authorList>
    </citation>
    <scope>NUCLEOTIDE SEQUENCE</scope>
    <source>
        <strain evidence="4">M-15738</strain>
        <tissue evidence="4">Blood</tissue>
    </source>
</reference>
<dbReference type="InterPro" id="IPR028170">
    <property type="entry name" value="KASH5"/>
</dbReference>
<dbReference type="GO" id="GO:0000800">
    <property type="term" value="C:lateral element"/>
    <property type="evidence" value="ECO:0007669"/>
    <property type="project" value="TreeGrafter"/>
</dbReference>
<feature type="coiled-coil region" evidence="1">
    <location>
        <begin position="83"/>
        <end position="211"/>
    </location>
</feature>
<accession>A0AAV6G541</accession>
<sequence>MIAHQSSMGKKVNSGKMKNLDGKPLQGAGYEGPDHDEIKVSEECNEVYIAEEEEVWNSSDLSLEEKRDIVELLHCKNRFMKRNADLQKALDACEDSNTHLEMENSALKSQVKSMKQSIQDAEQLMEEMDVIRGALADSEAASSNLKACISKLEKENKSLINQIETVANEMSKLLPERESDKEKITNLTQHIKALQQQLEETRMLLDEKTAVINSKDMLVNQLKASLEEFATMEQTLKRAVKDLEGQLELARVTAGGSFLNSKGLVLATTDNCFSLAEELGLMPGHPESDDEVEVDEPAMVEEEKPITVEEEKVLKVEKILQVPDEPIRFEEEIRQVPQAIIEDQKEVHREVSLENDIEEVKYEQVDRKVGQEMQEVTKSLDEEGVEQAETVEEEQIGFCVAEQEDTPQHPSVHWLGEAYHSFRRGVLTASAFSLGVVLPLSVVSAALPPYHSGSGLGCSDFFWSTARQVLGPYCTVQNIDMPPS</sequence>
<dbReference type="GO" id="GO:0090619">
    <property type="term" value="C:meiotic spindle pole"/>
    <property type="evidence" value="ECO:0007669"/>
    <property type="project" value="TreeGrafter"/>
</dbReference>
<proteinExistence type="predicted"/>
<dbReference type="GO" id="GO:0070840">
    <property type="term" value="F:dynein complex binding"/>
    <property type="evidence" value="ECO:0007669"/>
    <property type="project" value="TreeGrafter"/>
</dbReference>
<dbReference type="GO" id="GO:0005640">
    <property type="term" value="C:nuclear outer membrane"/>
    <property type="evidence" value="ECO:0007669"/>
    <property type="project" value="TreeGrafter"/>
</dbReference>
<dbReference type="GO" id="GO:0051653">
    <property type="term" value="P:spindle localization"/>
    <property type="evidence" value="ECO:0007669"/>
    <property type="project" value="TreeGrafter"/>
</dbReference>
<evidence type="ECO:0000256" key="2">
    <source>
        <dbReference type="SAM" id="MobiDB-lite"/>
    </source>
</evidence>
<organism evidence="4 5">
    <name type="scientific">Alosa alosa</name>
    <name type="common">allis shad</name>
    <dbReference type="NCBI Taxonomy" id="278164"/>
    <lineage>
        <taxon>Eukaryota</taxon>
        <taxon>Metazoa</taxon>
        <taxon>Chordata</taxon>
        <taxon>Craniata</taxon>
        <taxon>Vertebrata</taxon>
        <taxon>Euteleostomi</taxon>
        <taxon>Actinopterygii</taxon>
        <taxon>Neopterygii</taxon>
        <taxon>Teleostei</taxon>
        <taxon>Clupei</taxon>
        <taxon>Clupeiformes</taxon>
        <taxon>Clupeoidei</taxon>
        <taxon>Clupeidae</taxon>
        <taxon>Alosa</taxon>
    </lineage>
</organism>
<feature type="region of interest" description="Disordered" evidence="2">
    <location>
        <begin position="1"/>
        <end position="36"/>
    </location>
</feature>
<dbReference type="GO" id="GO:0007015">
    <property type="term" value="P:actin filament organization"/>
    <property type="evidence" value="ECO:0007669"/>
    <property type="project" value="TreeGrafter"/>
</dbReference>
<dbReference type="GO" id="GO:0007129">
    <property type="term" value="P:homologous chromosome pairing at meiosis"/>
    <property type="evidence" value="ECO:0007669"/>
    <property type="project" value="TreeGrafter"/>
</dbReference>
<dbReference type="InterPro" id="IPR028168">
    <property type="entry name" value="KASH5_CC"/>
</dbReference>
<dbReference type="PANTHER" id="PTHR47300">
    <property type="entry name" value="PROTEIN KASH5"/>
    <property type="match status" value="1"/>
</dbReference>
<protein>
    <recommendedName>
        <fullName evidence="3">KASH5-like coiled-coil domain-containing protein</fullName>
    </recommendedName>
</protein>
<dbReference type="GO" id="GO:0000781">
    <property type="term" value="C:chromosome, telomeric region"/>
    <property type="evidence" value="ECO:0007669"/>
    <property type="project" value="TreeGrafter"/>
</dbReference>
<dbReference type="GO" id="GO:0090220">
    <property type="term" value="P:chromosome localization to nuclear envelope involved in homologous chromosome segregation"/>
    <property type="evidence" value="ECO:0007669"/>
    <property type="project" value="TreeGrafter"/>
</dbReference>
<evidence type="ECO:0000256" key="1">
    <source>
        <dbReference type="SAM" id="Coils"/>
    </source>
</evidence>
<dbReference type="EMBL" id="JADWDJ010000016">
    <property type="protein sequence ID" value="KAG5268522.1"/>
    <property type="molecule type" value="Genomic_DNA"/>
</dbReference>
<comment type="caution">
    <text evidence="4">The sequence shown here is derived from an EMBL/GenBank/DDBJ whole genome shotgun (WGS) entry which is preliminary data.</text>
</comment>
<evidence type="ECO:0000313" key="4">
    <source>
        <dbReference type="EMBL" id="KAG5268522.1"/>
    </source>
</evidence>
<keyword evidence="1" id="KW-0175">Coiled coil</keyword>
<name>A0AAV6G541_9TELE</name>
<evidence type="ECO:0000313" key="5">
    <source>
        <dbReference type="Proteomes" id="UP000823561"/>
    </source>
</evidence>
<dbReference type="Proteomes" id="UP000823561">
    <property type="component" value="Chromosome 16"/>
</dbReference>
<keyword evidence="5" id="KW-1185">Reference proteome</keyword>
<gene>
    <name evidence="4" type="ORF">AALO_G00213520</name>
</gene>
<dbReference type="GO" id="GO:0051225">
    <property type="term" value="P:spindle assembly"/>
    <property type="evidence" value="ECO:0007669"/>
    <property type="project" value="TreeGrafter"/>
</dbReference>